<evidence type="ECO:0000313" key="1">
    <source>
        <dbReference type="EMBL" id="CZS90324.1"/>
    </source>
</evidence>
<name>A0A1E1K1C3_9HELO</name>
<dbReference type="AlphaFoldDB" id="A0A1E1K1C3"/>
<gene>
    <name evidence="1" type="ORF">RAG0_01446</name>
</gene>
<sequence length="70" mass="7593">MSDEVAVVKSGLAHLAQCGDGTNVGELAQIMDSERIVRWPNDYQIQLNGEDNVKSSCFLADQFIPLLGSP</sequence>
<protein>
    <submittedName>
        <fullName evidence="1">Uncharacterized protein</fullName>
    </submittedName>
</protein>
<keyword evidence="2" id="KW-1185">Reference proteome</keyword>
<proteinExistence type="predicted"/>
<evidence type="ECO:0000313" key="2">
    <source>
        <dbReference type="Proteomes" id="UP000178912"/>
    </source>
</evidence>
<reference evidence="2" key="1">
    <citation type="submission" date="2016-03" db="EMBL/GenBank/DDBJ databases">
        <authorList>
            <person name="Guldener U."/>
        </authorList>
    </citation>
    <scope>NUCLEOTIDE SEQUENCE [LARGE SCALE GENOMIC DNA]</scope>
    <source>
        <strain evidence="2">04CH-RAC-A.6.1</strain>
    </source>
</reference>
<organism evidence="1 2">
    <name type="scientific">Rhynchosporium agropyri</name>
    <dbReference type="NCBI Taxonomy" id="914238"/>
    <lineage>
        <taxon>Eukaryota</taxon>
        <taxon>Fungi</taxon>
        <taxon>Dikarya</taxon>
        <taxon>Ascomycota</taxon>
        <taxon>Pezizomycotina</taxon>
        <taxon>Leotiomycetes</taxon>
        <taxon>Helotiales</taxon>
        <taxon>Ploettnerulaceae</taxon>
        <taxon>Rhynchosporium</taxon>
    </lineage>
</organism>
<accession>A0A1E1K1C3</accession>
<dbReference type="EMBL" id="FJUX01000005">
    <property type="protein sequence ID" value="CZS90324.1"/>
    <property type="molecule type" value="Genomic_DNA"/>
</dbReference>
<dbReference type="Proteomes" id="UP000178912">
    <property type="component" value="Unassembled WGS sequence"/>
</dbReference>